<dbReference type="GO" id="GO:0007165">
    <property type="term" value="P:signal transduction"/>
    <property type="evidence" value="ECO:0007669"/>
    <property type="project" value="TreeGrafter"/>
</dbReference>
<dbReference type="Proteomes" id="UP000077177">
    <property type="component" value="Chromosome"/>
</dbReference>
<keyword evidence="1" id="KW-0732">Signal</keyword>
<feature type="signal peptide" evidence="1">
    <location>
        <begin position="1"/>
        <end position="20"/>
    </location>
</feature>
<gene>
    <name evidence="3" type="ORF">SY85_04080</name>
</gene>
<dbReference type="InterPro" id="IPR029045">
    <property type="entry name" value="ClpP/crotonase-like_dom_sf"/>
</dbReference>
<dbReference type="Gene3D" id="2.30.42.10">
    <property type="match status" value="1"/>
</dbReference>
<dbReference type="GO" id="GO:0030288">
    <property type="term" value="C:outer membrane-bounded periplasmic space"/>
    <property type="evidence" value="ECO:0007669"/>
    <property type="project" value="TreeGrafter"/>
</dbReference>
<proteinExistence type="predicted"/>
<feature type="domain" description="Tail specific protease" evidence="2">
    <location>
        <begin position="216"/>
        <end position="350"/>
    </location>
</feature>
<dbReference type="GO" id="GO:0006508">
    <property type="term" value="P:proteolysis"/>
    <property type="evidence" value="ECO:0007669"/>
    <property type="project" value="InterPro"/>
</dbReference>
<evidence type="ECO:0000313" key="4">
    <source>
        <dbReference type="Proteomes" id="UP000077177"/>
    </source>
</evidence>
<dbReference type="Pfam" id="PF03572">
    <property type="entry name" value="Peptidase_S41"/>
    <property type="match status" value="1"/>
</dbReference>
<dbReference type="PANTHER" id="PTHR32060:SF30">
    <property type="entry name" value="CARBOXY-TERMINAL PROCESSING PROTEASE CTPA"/>
    <property type="match status" value="1"/>
</dbReference>
<dbReference type="EMBL" id="CP011390">
    <property type="protein sequence ID" value="ANE49793.1"/>
    <property type="molecule type" value="Genomic_DNA"/>
</dbReference>
<dbReference type="AlphaFoldDB" id="A0A172TSQ1"/>
<dbReference type="PANTHER" id="PTHR32060">
    <property type="entry name" value="TAIL-SPECIFIC PROTEASE"/>
    <property type="match status" value="1"/>
</dbReference>
<dbReference type="STRING" id="1492898.SY85_04080"/>
<dbReference type="InterPro" id="IPR036034">
    <property type="entry name" value="PDZ_sf"/>
</dbReference>
<dbReference type="Gene3D" id="3.90.226.10">
    <property type="entry name" value="2-enoyl-CoA Hydratase, Chain A, domain 1"/>
    <property type="match status" value="1"/>
</dbReference>
<dbReference type="SUPFAM" id="SSF50156">
    <property type="entry name" value="PDZ domain-like"/>
    <property type="match status" value="1"/>
</dbReference>
<reference evidence="3 4" key="2">
    <citation type="journal article" date="2016" name="Int. J. Syst. Evol. Microbiol.">
        <title>Flavisolibacter tropicus sp. nov., isolated from tropical soil.</title>
        <authorList>
            <person name="Lee J.J."/>
            <person name="Kang M.S."/>
            <person name="Kim G.S."/>
            <person name="Lee C.S."/>
            <person name="Lim S."/>
            <person name="Lee J."/>
            <person name="Roh S.H."/>
            <person name="Kang H."/>
            <person name="Ha J.M."/>
            <person name="Bae S."/>
            <person name="Jung H.Y."/>
            <person name="Kim M.K."/>
        </authorList>
    </citation>
    <scope>NUCLEOTIDE SEQUENCE [LARGE SCALE GENOMIC DNA]</scope>
    <source>
        <strain evidence="3 4">LCS9</strain>
    </source>
</reference>
<reference evidence="4" key="1">
    <citation type="submission" date="2015-01" db="EMBL/GenBank/DDBJ databases">
        <title>Flavisolibacter sp./LCS9/ whole genome sequencing.</title>
        <authorList>
            <person name="Kim M.K."/>
            <person name="Srinivasan S."/>
            <person name="Lee J.-J."/>
        </authorList>
    </citation>
    <scope>NUCLEOTIDE SEQUENCE [LARGE SCALE GENOMIC DNA]</scope>
    <source>
        <strain evidence="4">LCS9</strain>
    </source>
</reference>
<evidence type="ECO:0000256" key="1">
    <source>
        <dbReference type="SAM" id="SignalP"/>
    </source>
</evidence>
<keyword evidence="4" id="KW-1185">Reference proteome</keyword>
<dbReference type="GO" id="GO:0008236">
    <property type="term" value="F:serine-type peptidase activity"/>
    <property type="evidence" value="ECO:0007669"/>
    <property type="project" value="InterPro"/>
</dbReference>
<dbReference type="PROSITE" id="PS51257">
    <property type="entry name" value="PROKAR_LIPOPROTEIN"/>
    <property type="match status" value="1"/>
</dbReference>
<feature type="chain" id="PRO_5008001085" description="Tail specific protease domain-containing protein" evidence="1">
    <location>
        <begin position="21"/>
        <end position="456"/>
    </location>
</feature>
<accession>A0A172TSQ1</accession>
<dbReference type="KEGG" id="fla:SY85_04080"/>
<dbReference type="Gene3D" id="3.30.750.170">
    <property type="match status" value="1"/>
</dbReference>
<dbReference type="CDD" id="cd07561">
    <property type="entry name" value="Peptidase_S41_CPP_like"/>
    <property type="match status" value="1"/>
</dbReference>
<dbReference type="SUPFAM" id="SSF52096">
    <property type="entry name" value="ClpP/crotonase"/>
    <property type="match status" value="1"/>
</dbReference>
<evidence type="ECO:0000259" key="2">
    <source>
        <dbReference type="Pfam" id="PF03572"/>
    </source>
</evidence>
<organism evidence="3 4">
    <name type="scientific">Flavisolibacter tropicus</name>
    <dbReference type="NCBI Taxonomy" id="1492898"/>
    <lineage>
        <taxon>Bacteria</taxon>
        <taxon>Pseudomonadati</taxon>
        <taxon>Bacteroidota</taxon>
        <taxon>Chitinophagia</taxon>
        <taxon>Chitinophagales</taxon>
        <taxon>Chitinophagaceae</taxon>
        <taxon>Flavisolibacter</taxon>
    </lineage>
</organism>
<sequence length="456" mass="50128">MLVSKHRWLWIALLGITSFAACKKNNDDAPANDPTSNPSEADKLKDTALLYSKDLYLWYKQIPSTFNARSYSDLNKEMEGIRQYSIEPGYASAVDRWSFAIDQSQWNNVSSGVGGDFGINVFFKQEGDLRVSYVEEKSPAGKAGIRRGWRILKLNGSDNITTGNANAIISAVYNSAATTFTFQKPDNSTVDLTLNAGTYLENPVQLDSVYTTGSSKVGYMVFNSFLGDTTAVYNKFSQVFSRFVNAGVQDVVIDLRYNGGGYVSVQQKLANYLAPSSANGNLMMKQEFNDKYTKYNSTDYFKKLGNLNLSRIFFIVSKSTASASELLINNLKPVLDVKIVGPSATYGKPVGYFPVAVGSWYIFPVSFKSTNKAGEGNYYNGLPLTNKSADGLDKDWGDVNESSLASVLQYISTGSFGKVVPSNIDDSKRANVNEGNSVLDRPSFKGMIDARSLQKL</sequence>
<protein>
    <recommendedName>
        <fullName evidence="2">Tail specific protease domain-containing protein</fullName>
    </recommendedName>
</protein>
<evidence type="ECO:0000313" key="3">
    <source>
        <dbReference type="EMBL" id="ANE49793.1"/>
    </source>
</evidence>
<dbReference type="GO" id="GO:0004175">
    <property type="term" value="F:endopeptidase activity"/>
    <property type="evidence" value="ECO:0007669"/>
    <property type="project" value="TreeGrafter"/>
</dbReference>
<dbReference type="RefSeq" id="WP_066401931.1">
    <property type="nucleotide sequence ID" value="NZ_CP011390.1"/>
</dbReference>
<dbReference type="InterPro" id="IPR005151">
    <property type="entry name" value="Tail-specific_protease"/>
</dbReference>
<dbReference type="OrthoDB" id="7168509at2"/>
<name>A0A172TSQ1_9BACT</name>